<evidence type="ECO:0000256" key="6">
    <source>
        <dbReference type="SAM" id="Phobius"/>
    </source>
</evidence>
<evidence type="ECO:0000313" key="7">
    <source>
        <dbReference type="EMBL" id="QSB15670.1"/>
    </source>
</evidence>
<accession>A0A895YNH3</accession>
<organism evidence="7 8">
    <name type="scientific">Natronosporangium hydrolyticum</name>
    <dbReference type="NCBI Taxonomy" id="2811111"/>
    <lineage>
        <taxon>Bacteria</taxon>
        <taxon>Bacillati</taxon>
        <taxon>Actinomycetota</taxon>
        <taxon>Actinomycetes</taxon>
        <taxon>Micromonosporales</taxon>
        <taxon>Micromonosporaceae</taxon>
        <taxon>Natronosporangium</taxon>
    </lineage>
</organism>
<dbReference type="Pfam" id="PF03699">
    <property type="entry name" value="UPF0182"/>
    <property type="match status" value="1"/>
</dbReference>
<name>A0A895YNH3_9ACTN</name>
<feature type="compositionally biased region" description="Acidic residues" evidence="5">
    <location>
        <begin position="901"/>
        <end position="914"/>
    </location>
</feature>
<dbReference type="KEGG" id="nhy:JQS43_04810"/>
<keyword evidence="1" id="KW-1003">Cell membrane</keyword>
<evidence type="ECO:0000256" key="5">
    <source>
        <dbReference type="SAM" id="MobiDB-lite"/>
    </source>
</evidence>
<evidence type="ECO:0000313" key="8">
    <source>
        <dbReference type="Proteomes" id="UP000662857"/>
    </source>
</evidence>
<reference evidence="7" key="1">
    <citation type="submission" date="2021-02" db="EMBL/GenBank/DDBJ databases">
        <title>Natrosporangium hydrolyticum gen. nov., sp. nov, a haloalkaliphilic actinobacterium from a soda solonchak soil.</title>
        <authorList>
            <person name="Sorokin D.Y."/>
            <person name="Khijniak T.V."/>
            <person name="Zakharycheva A.P."/>
            <person name="Boueva O.V."/>
            <person name="Ariskina E.V."/>
            <person name="Hahnke R.L."/>
            <person name="Bunk B."/>
            <person name="Sproer C."/>
            <person name="Schumann P."/>
            <person name="Evtushenko L.I."/>
            <person name="Kublanov I.V."/>
        </authorList>
    </citation>
    <scope>NUCLEOTIDE SEQUENCE</scope>
    <source>
        <strain evidence="7">DSM 106523</strain>
    </source>
</reference>
<feature type="transmembrane region" description="Helical" evidence="6">
    <location>
        <begin position="112"/>
        <end position="131"/>
    </location>
</feature>
<dbReference type="Proteomes" id="UP000662857">
    <property type="component" value="Chromosome"/>
</dbReference>
<evidence type="ECO:0000256" key="2">
    <source>
        <dbReference type="ARBA" id="ARBA00022692"/>
    </source>
</evidence>
<feature type="transmembrane region" description="Helical" evidence="6">
    <location>
        <begin position="289"/>
        <end position="309"/>
    </location>
</feature>
<keyword evidence="8" id="KW-1185">Reference proteome</keyword>
<dbReference type="GO" id="GO:0016020">
    <property type="term" value="C:membrane"/>
    <property type="evidence" value="ECO:0007669"/>
    <property type="project" value="InterPro"/>
</dbReference>
<keyword evidence="3 6" id="KW-1133">Transmembrane helix</keyword>
<feature type="transmembrane region" description="Helical" evidence="6">
    <location>
        <begin position="20"/>
        <end position="40"/>
    </location>
</feature>
<dbReference type="RefSeq" id="WP_275581023.1">
    <property type="nucleotide sequence ID" value="NZ_CP070499.1"/>
</dbReference>
<dbReference type="AlphaFoldDB" id="A0A895YNH3"/>
<dbReference type="InterPro" id="IPR005372">
    <property type="entry name" value="UPF0182"/>
</dbReference>
<feature type="transmembrane region" description="Helical" evidence="6">
    <location>
        <begin position="262"/>
        <end position="282"/>
    </location>
</feature>
<keyword evidence="4 6" id="KW-0472">Membrane</keyword>
<keyword evidence="2 6" id="KW-0812">Transmembrane</keyword>
<gene>
    <name evidence="7" type="ORF">JQS43_04810</name>
</gene>
<dbReference type="GO" id="GO:0005576">
    <property type="term" value="C:extracellular region"/>
    <property type="evidence" value="ECO:0007669"/>
    <property type="project" value="TreeGrafter"/>
</dbReference>
<dbReference type="EMBL" id="CP070499">
    <property type="protein sequence ID" value="QSB15670.1"/>
    <property type="molecule type" value="Genomic_DNA"/>
</dbReference>
<feature type="transmembrane region" description="Helical" evidence="6">
    <location>
        <begin position="213"/>
        <end position="230"/>
    </location>
</feature>
<feature type="transmembrane region" description="Helical" evidence="6">
    <location>
        <begin position="60"/>
        <end position="85"/>
    </location>
</feature>
<sequence length="990" mass="109983">MVVREGRPLPGLSRRAKATIGVVTGVIVLFMLLGTIVDLWTDILWYREVEFTQVFTGVLFARAGLFAAFGVGMALIVALNLWLAFRLRPLLRPHSPEQASLERYRMLLTPRIGLWIALVGGVVGLFAGLTAQGRWPDWMLFRHGGEFNWSDPQLGVNAGFYVFQYPFIRFLLGVGFAVVVLSLIGALAMYYLYGAVRLQGVGDRITTAARAHLSILVASFIGLKAVAYWLDRRSLMLEYNEPIGLYGAGSSGVNAMLGAKEMLMWIAIIVAVAVLVFANAVFRNLTYPGASLALLVLAAVVIGGIYPWGVQTFDVNPTLRDKEEPYIERSIEATRYAFGLDNTEMTPYPGTNETPPEEMADDETLRSAIRLLDPEILPQTYTQLQQVRGFYGFGEKLDVVRYNDADGEGVTDYVVGLRQISDDGLTDQQRQWQNRHSYYSHGYGMVAAPAAEIVCNGRPFFVSGFLGTADEEAAEQVIDGDRCRRFSDLPELSADQPRVYYGDEMNDYVVVGGRDEFDRPTATGDDTYVYTGDGGVDVGSFGRKLLYAIHFRETNFILSEVVNPESRVLYDREPRTRVEKVAPFLTVDGDPYPVVVDGRIVWIVDAYTTAETFPYSQRINLQQETTDAQVGEGTVAQLAQEDVSYMRNAVKATVDAYDGTVTLYEFDEEDPVLDAWNSAFGGDLVVPKAETPPELMEHFRYPQDMFKVQRNLLQRFYVENPGEFFAGTDFWEVPNTPANPDSPFVQPPYYLLTQFPGQDEPTFQLTSAVSPVDRLNLAAVISGAYNDGELQLEAWQLPDDTRIPGPVQVHQDMTNAAHIRERITLLEGSARVTYGNLLSLPYEDGMLYIEPVYVQTTAAEAFPLMQLVLMSYGEYVTLSSSVEEGLEDLVEQGRGQAPTLPDDEDLPLPEDEAPPEQQAPPTDPPAQEPPPDDAQPPADLEEAQARMEAAEEELVDAYQSGDLNRLATALEEWSEARDELQQAEGQAGED</sequence>
<dbReference type="PANTHER" id="PTHR39344">
    <property type="entry name" value="UPF0182 PROTEIN SLL1060"/>
    <property type="match status" value="1"/>
</dbReference>
<dbReference type="PANTHER" id="PTHR39344:SF1">
    <property type="entry name" value="UPF0182 PROTEIN SLL1060"/>
    <property type="match status" value="1"/>
</dbReference>
<protein>
    <submittedName>
        <fullName evidence="7">UPF0182 family protein</fullName>
    </submittedName>
</protein>
<feature type="region of interest" description="Disordered" evidence="5">
    <location>
        <begin position="892"/>
        <end position="960"/>
    </location>
</feature>
<evidence type="ECO:0000256" key="3">
    <source>
        <dbReference type="ARBA" id="ARBA00022989"/>
    </source>
</evidence>
<evidence type="ECO:0000256" key="1">
    <source>
        <dbReference type="ARBA" id="ARBA00022475"/>
    </source>
</evidence>
<proteinExistence type="predicted"/>
<feature type="transmembrane region" description="Helical" evidence="6">
    <location>
        <begin position="167"/>
        <end position="193"/>
    </location>
</feature>
<feature type="compositionally biased region" description="Pro residues" evidence="5">
    <location>
        <begin position="917"/>
        <end position="934"/>
    </location>
</feature>
<evidence type="ECO:0000256" key="4">
    <source>
        <dbReference type="ARBA" id="ARBA00023136"/>
    </source>
</evidence>